<proteinExistence type="predicted"/>
<sequence>MVHENSLWDIAPARDEGVLHSFLQPLDKPRSMVATADVGRTAAALLQENREGVRVVELSGPQQITPL</sequence>
<reference evidence="1" key="1">
    <citation type="submission" date="2023-07" db="EMBL/GenBank/DDBJ databases">
        <title>Sorghum-associated microbial communities from plants grown in Nebraska, USA.</title>
        <authorList>
            <person name="Schachtman D."/>
        </authorList>
    </citation>
    <scope>NUCLEOTIDE SEQUENCE</scope>
    <source>
        <strain evidence="1">3432</strain>
    </source>
</reference>
<organism evidence="1 2">
    <name type="scientific">Pseudomonas brassicacearum</name>
    <dbReference type="NCBI Taxonomy" id="930166"/>
    <lineage>
        <taxon>Bacteria</taxon>
        <taxon>Pseudomonadati</taxon>
        <taxon>Pseudomonadota</taxon>
        <taxon>Gammaproteobacteria</taxon>
        <taxon>Pseudomonadales</taxon>
        <taxon>Pseudomonadaceae</taxon>
        <taxon>Pseudomonas</taxon>
    </lineage>
</organism>
<protein>
    <submittedName>
        <fullName evidence="1">Uncharacterized protein YbjT (DUF2867 family)</fullName>
    </submittedName>
</protein>
<dbReference type="Gene3D" id="3.90.25.10">
    <property type="entry name" value="UDP-galactose 4-epimerase, domain 1"/>
    <property type="match status" value="1"/>
</dbReference>
<comment type="caution">
    <text evidence="1">The sequence shown here is derived from an EMBL/GenBank/DDBJ whole genome shotgun (WGS) entry which is preliminary data.</text>
</comment>
<dbReference type="EMBL" id="JAVDVC010000004">
    <property type="protein sequence ID" value="MDR6958200.1"/>
    <property type="molecule type" value="Genomic_DNA"/>
</dbReference>
<dbReference type="Proteomes" id="UP001252613">
    <property type="component" value="Unassembled WGS sequence"/>
</dbReference>
<gene>
    <name evidence="1" type="ORF">J2W43_002182</name>
</gene>
<evidence type="ECO:0000313" key="2">
    <source>
        <dbReference type="Proteomes" id="UP001252613"/>
    </source>
</evidence>
<dbReference type="Gene3D" id="3.40.50.720">
    <property type="entry name" value="NAD(P)-binding Rossmann-like Domain"/>
    <property type="match status" value="1"/>
</dbReference>
<dbReference type="RefSeq" id="WP_310359992.1">
    <property type="nucleotide sequence ID" value="NZ_JAVDVC010000004.1"/>
</dbReference>
<evidence type="ECO:0000313" key="1">
    <source>
        <dbReference type="EMBL" id="MDR6958200.1"/>
    </source>
</evidence>
<name>A0AAW8M928_9PSED</name>
<dbReference type="AlphaFoldDB" id="A0AAW8M928"/>
<accession>A0AAW8M928</accession>